<reference evidence="3" key="1">
    <citation type="submission" date="2013-06" db="EMBL/GenBank/DDBJ databases">
        <authorList>
            <person name="Zhao Q."/>
        </authorList>
    </citation>
    <scope>NUCLEOTIDE SEQUENCE</scope>
    <source>
        <strain evidence="3">cv. W1943</strain>
    </source>
</reference>
<dbReference type="Gramene" id="ORUFI06G15580.1">
    <property type="protein sequence ID" value="ORUFI06G15580.1"/>
    <property type="gene ID" value="ORUFI06G15580"/>
</dbReference>
<dbReference type="HOGENOM" id="CLU_1848387_0_0_1"/>
<reference evidence="2" key="2">
    <citation type="submission" date="2015-06" db="UniProtKB">
        <authorList>
            <consortium name="EnsemblPlants"/>
        </authorList>
    </citation>
    <scope>IDENTIFICATION</scope>
</reference>
<evidence type="ECO:0000256" key="1">
    <source>
        <dbReference type="SAM" id="MobiDB-lite"/>
    </source>
</evidence>
<dbReference type="Proteomes" id="UP000008022">
    <property type="component" value="Unassembled WGS sequence"/>
</dbReference>
<dbReference type="AlphaFoldDB" id="A0A0E0PXT5"/>
<proteinExistence type="predicted"/>
<evidence type="ECO:0000313" key="2">
    <source>
        <dbReference type="EnsemblPlants" id="ORUFI06G15580.1"/>
    </source>
</evidence>
<sequence length="139" mass="14696">MGDRRAAWSWSTGIDRPGGDGAAAEDGQQLVAVSNRARQRDREGGEATVIWREMERDARGRVAGLRPCGGFGGDHVIGGDGEEIAAILAARMRSGREEDYGEGSGSTCHWRIDGEGGGSVVLADAKDVGEASLPLRRFV</sequence>
<accession>A0A0E0PXT5</accession>
<dbReference type="EnsemblPlants" id="ORUFI06G15580.1">
    <property type="protein sequence ID" value="ORUFI06G15580.1"/>
    <property type="gene ID" value="ORUFI06G15580"/>
</dbReference>
<protein>
    <submittedName>
        <fullName evidence="2">Uncharacterized protein</fullName>
    </submittedName>
</protein>
<feature type="region of interest" description="Disordered" evidence="1">
    <location>
        <begin position="1"/>
        <end position="26"/>
    </location>
</feature>
<organism evidence="2 3">
    <name type="scientific">Oryza rufipogon</name>
    <name type="common">Brownbeard rice</name>
    <name type="synonym">Asian wild rice</name>
    <dbReference type="NCBI Taxonomy" id="4529"/>
    <lineage>
        <taxon>Eukaryota</taxon>
        <taxon>Viridiplantae</taxon>
        <taxon>Streptophyta</taxon>
        <taxon>Embryophyta</taxon>
        <taxon>Tracheophyta</taxon>
        <taxon>Spermatophyta</taxon>
        <taxon>Magnoliopsida</taxon>
        <taxon>Liliopsida</taxon>
        <taxon>Poales</taxon>
        <taxon>Poaceae</taxon>
        <taxon>BOP clade</taxon>
        <taxon>Oryzoideae</taxon>
        <taxon>Oryzeae</taxon>
        <taxon>Oryzinae</taxon>
        <taxon>Oryza</taxon>
    </lineage>
</organism>
<name>A0A0E0PXT5_ORYRU</name>
<evidence type="ECO:0000313" key="3">
    <source>
        <dbReference type="Proteomes" id="UP000008022"/>
    </source>
</evidence>
<dbReference type="OMA" id="CHWRIDG"/>
<keyword evidence="3" id="KW-1185">Reference proteome</keyword>